<dbReference type="EMBL" id="CAJNJA010022800">
    <property type="protein sequence ID" value="CAE7499986.1"/>
    <property type="molecule type" value="Genomic_DNA"/>
</dbReference>
<feature type="domain" description="Reverse transcriptase" evidence="2">
    <location>
        <begin position="606"/>
        <end position="877"/>
    </location>
</feature>
<organism evidence="3 4">
    <name type="scientific">Symbiodinium necroappetens</name>
    <dbReference type="NCBI Taxonomy" id="1628268"/>
    <lineage>
        <taxon>Eukaryota</taxon>
        <taxon>Sar</taxon>
        <taxon>Alveolata</taxon>
        <taxon>Dinophyceae</taxon>
        <taxon>Suessiales</taxon>
        <taxon>Symbiodiniaceae</taxon>
        <taxon>Symbiodinium</taxon>
    </lineage>
</organism>
<feature type="region of interest" description="Disordered" evidence="1">
    <location>
        <begin position="147"/>
        <end position="166"/>
    </location>
</feature>
<dbReference type="InterPro" id="IPR043502">
    <property type="entry name" value="DNA/RNA_pol_sf"/>
</dbReference>
<evidence type="ECO:0000259" key="2">
    <source>
        <dbReference type="PROSITE" id="PS50878"/>
    </source>
</evidence>
<sequence>MTARPNEPDADKRARMFKVVSAFASNQVVSGAGTKLWCSFSKTPEERAVAAHASLIKRVVAEFDADIAQNSLDFEYKTGTAWGPDGMLCSANLPIPPKHDHKGIDEVGEAPFKKWIDVGLLAKLVSKPPKKVREMIEQCRAGVQASEAPRLNRGSSDCTDGGGATSSSSGAVENGFHFSLFGWNVGGCDISDLASAIQNATRRPLAPDAVPALQELPRAGVGWATEKQGSLQILSHRSDKAWRGAGVAFKSEVWSVARRVASGRGVWVQLKHMKFGSLVWVGSVHLTPGATHSQSEQEMSEFLRGMPKGAKSVVCQCDANAGIRWSLQEEQVMAVGLDGKANGVLDQLKCKHLQVIPPAEEQFGVPTSRPRQVGRRGHIIDYMSVSGIAGASLYVHVDSHIVLGTDHELLEGNLVIRKGSSISRFSTKPRVWCGGVDKVEDLAMKCTRVVPGRSYRDPPDVKAAVQRARLLKSKDAWTQVRGLRKSARKKWEAERLARASQGDWGELRGCKQKQTGWEHGFAEAQKGDPHTVLHDHLEHVYSGDGVRPNEGVYPGSTKGFDMQELRDALGQMKSGKSVGVDGTSAELLKALADLPGGAEHLLEFMTRTLVTHEVPRDWNVPLMVILAKVGTPTEAKHLRPISMGSAAGKLFSRMLLNRTLPFVRARTHSQCAGVGRQSSDFLYSVWRVLMLERKWHAGACLVKLDIAKAFDTVDREQLLRKLQSRMGDCSEMRCWRALLQDGEAVLQCPWGTSMLGMTRGIKQGAVESPALFAMVAEVCLEEASQRFQWQSLGELFPGMPHHDVLFMDDCIIWSRGVQGLERKVRQLMVVLSEFRLKLNGGKCQLVCSPHWTGPKHIMISGEKVVAVSEMEVMGLPMRVDMTTSELVAPLVARARSKFWSLHHVFRSKTSLRGRLRTLATVVGNSALWPLAAFPPDRPAMGLLNTMQLQVTIWTMRVAKRPDEGWDAFRLRAYRGARAALHASGTERWSTTWLRRPSVPWNGGTNSNETPMGSDTQGLGGCNGFTVGEWEANEDTGSPDCSCGSALLCSYSLVFWCEDRRFLKDLGPSHYTIKTKMTAFCGEGMATWEAQGEECLVLPRCPVGDFGEGDLASSDKGTPGMMRSVTSAAGLVPPVLDAGRCEGDRRERYPVMLNGYTMHELILGKKVWGLLWGLGMGCMDARLVLGYDTAAELMMGRGALSGFSCEASVGTMHGRRPFQGVGTDVDADMVVMMQRYLQKDVSPRADGIPRRDFEELVADFRQLVDAGEGRRARRELVHRVQCRQPARVLRFMQDVLGECLDDELLLPLEIRRYPVDVE</sequence>
<feature type="compositionally biased region" description="Low complexity" evidence="1">
    <location>
        <begin position="154"/>
        <end position="166"/>
    </location>
</feature>
<keyword evidence="4" id="KW-1185">Reference proteome</keyword>
<dbReference type="InterPro" id="IPR036691">
    <property type="entry name" value="Endo/exonu/phosph_ase_sf"/>
</dbReference>
<dbReference type="InterPro" id="IPR000477">
    <property type="entry name" value="RT_dom"/>
</dbReference>
<evidence type="ECO:0000313" key="4">
    <source>
        <dbReference type="Proteomes" id="UP000601435"/>
    </source>
</evidence>
<dbReference type="Gene3D" id="3.30.70.270">
    <property type="match status" value="1"/>
</dbReference>
<dbReference type="CDD" id="cd01650">
    <property type="entry name" value="RT_nLTR_like"/>
    <property type="match status" value="1"/>
</dbReference>
<evidence type="ECO:0000256" key="1">
    <source>
        <dbReference type="SAM" id="MobiDB-lite"/>
    </source>
</evidence>
<name>A0A812T0J6_9DINO</name>
<feature type="non-terminal residue" evidence="3">
    <location>
        <position position="1317"/>
    </location>
</feature>
<dbReference type="Gene3D" id="3.60.10.10">
    <property type="entry name" value="Endonuclease/exonuclease/phosphatase"/>
    <property type="match status" value="1"/>
</dbReference>
<protein>
    <recommendedName>
        <fullName evidence="2">Reverse transcriptase domain-containing protein</fullName>
    </recommendedName>
</protein>
<accession>A0A812T0J6</accession>
<dbReference type="OrthoDB" id="422314at2759"/>
<dbReference type="InterPro" id="IPR043128">
    <property type="entry name" value="Rev_trsase/Diguanyl_cyclase"/>
</dbReference>
<dbReference type="SUPFAM" id="SSF56672">
    <property type="entry name" value="DNA/RNA polymerases"/>
    <property type="match status" value="1"/>
</dbReference>
<proteinExistence type="predicted"/>
<evidence type="ECO:0000313" key="3">
    <source>
        <dbReference type="EMBL" id="CAE7499986.1"/>
    </source>
</evidence>
<comment type="caution">
    <text evidence="3">The sequence shown here is derived from an EMBL/GenBank/DDBJ whole genome shotgun (WGS) entry which is preliminary data.</text>
</comment>
<dbReference type="Proteomes" id="UP000601435">
    <property type="component" value="Unassembled WGS sequence"/>
</dbReference>
<reference evidence="3" key="1">
    <citation type="submission" date="2021-02" db="EMBL/GenBank/DDBJ databases">
        <authorList>
            <person name="Dougan E. K."/>
            <person name="Rhodes N."/>
            <person name="Thang M."/>
            <person name="Chan C."/>
        </authorList>
    </citation>
    <scope>NUCLEOTIDE SEQUENCE</scope>
</reference>
<dbReference type="SUPFAM" id="SSF56219">
    <property type="entry name" value="DNase I-like"/>
    <property type="match status" value="1"/>
</dbReference>
<dbReference type="PANTHER" id="PTHR19446">
    <property type="entry name" value="REVERSE TRANSCRIPTASES"/>
    <property type="match status" value="1"/>
</dbReference>
<dbReference type="Pfam" id="PF00078">
    <property type="entry name" value="RVT_1"/>
    <property type="match status" value="1"/>
</dbReference>
<dbReference type="PROSITE" id="PS50878">
    <property type="entry name" value="RT_POL"/>
    <property type="match status" value="1"/>
</dbReference>
<gene>
    <name evidence="3" type="ORF">SNEC2469_LOCUS14232</name>
</gene>